<dbReference type="Pfam" id="PF19573">
    <property type="entry name" value="DUF6089"/>
    <property type="match status" value="1"/>
</dbReference>
<gene>
    <name evidence="2" type="ORF">JKP34_01010</name>
</gene>
<feature type="domain" description="DUF6089" evidence="1">
    <location>
        <begin position="14"/>
        <end position="232"/>
    </location>
</feature>
<evidence type="ECO:0000313" key="2">
    <source>
        <dbReference type="EMBL" id="MBL0763807.1"/>
    </source>
</evidence>
<evidence type="ECO:0000259" key="1">
    <source>
        <dbReference type="Pfam" id="PF19573"/>
    </source>
</evidence>
<sequence length="238" mass="27295">MMLINRLKSTSFLILTLIFVVSSSFRGFSQSKEIGGGISSFNYTGDLVRTYNLANQTIGGHIFYSKTFKKGWSSKLMLAAGRIKGSDQGKSVDALSSARNYSFNEFNTEVSFQVQYEFLDFRNDRAIADFTPYIGFGAGFFLINRADKNATYSDIQLMLPLSIGIKYNFSPLWTIHFEFAGRKTFYDYLDNISEEEITDKRNSTFQFDNWNDNDWYYFAGLAISYTFWQVDCPVPLSK</sequence>
<dbReference type="AlphaFoldDB" id="A0A937A556"/>
<evidence type="ECO:0000313" key="3">
    <source>
        <dbReference type="Proteomes" id="UP000642920"/>
    </source>
</evidence>
<proteinExistence type="predicted"/>
<accession>A0A937A556</accession>
<keyword evidence="3" id="KW-1185">Reference proteome</keyword>
<dbReference type="Proteomes" id="UP000642920">
    <property type="component" value="Unassembled WGS sequence"/>
</dbReference>
<dbReference type="EMBL" id="JAERQG010000001">
    <property type="protein sequence ID" value="MBL0763807.1"/>
    <property type="molecule type" value="Genomic_DNA"/>
</dbReference>
<protein>
    <submittedName>
        <fullName evidence="2">Outer membrane beta-barrel protein</fullName>
    </submittedName>
</protein>
<dbReference type="SUPFAM" id="SSF56925">
    <property type="entry name" value="OMPA-like"/>
    <property type="match status" value="1"/>
</dbReference>
<reference evidence="2" key="1">
    <citation type="submission" date="2021-01" db="EMBL/GenBank/DDBJ databases">
        <title>Marivirga sp. nov., isolated from intertidal surface sediments.</title>
        <authorList>
            <person name="Zhang M."/>
        </authorList>
    </citation>
    <scope>NUCLEOTIDE SEQUENCE</scope>
    <source>
        <strain evidence="2">SM1354</strain>
    </source>
</reference>
<dbReference type="RefSeq" id="WP_201916798.1">
    <property type="nucleotide sequence ID" value="NZ_JAERQG010000001.1"/>
</dbReference>
<comment type="caution">
    <text evidence="2">The sequence shown here is derived from an EMBL/GenBank/DDBJ whole genome shotgun (WGS) entry which is preliminary data.</text>
</comment>
<dbReference type="InterPro" id="IPR011250">
    <property type="entry name" value="OMP/PagP_B-barrel"/>
</dbReference>
<name>A0A937A556_9BACT</name>
<dbReference type="InterPro" id="IPR045743">
    <property type="entry name" value="DUF6089"/>
</dbReference>
<organism evidence="2 3">
    <name type="scientific">Marivirga atlantica</name>
    <dbReference type="NCBI Taxonomy" id="1548457"/>
    <lineage>
        <taxon>Bacteria</taxon>
        <taxon>Pseudomonadati</taxon>
        <taxon>Bacteroidota</taxon>
        <taxon>Cytophagia</taxon>
        <taxon>Cytophagales</taxon>
        <taxon>Marivirgaceae</taxon>
        <taxon>Marivirga</taxon>
    </lineage>
</organism>
<dbReference type="Gene3D" id="2.40.160.20">
    <property type="match status" value="1"/>
</dbReference>